<dbReference type="InterPro" id="IPR016032">
    <property type="entry name" value="Sig_transdc_resp-reg_C-effctor"/>
</dbReference>
<protein>
    <submittedName>
        <fullName evidence="2">Helix-turn-helix transcriptional regulator</fullName>
    </submittedName>
</protein>
<dbReference type="SMART" id="SM00421">
    <property type="entry name" value="HTH_LUXR"/>
    <property type="match status" value="1"/>
</dbReference>
<dbReference type="RefSeq" id="WP_276266064.1">
    <property type="nucleotide sequence ID" value="NZ_JARJLM010000336.1"/>
</dbReference>
<dbReference type="InterPro" id="IPR000792">
    <property type="entry name" value="Tscrpt_reg_LuxR_C"/>
</dbReference>
<feature type="domain" description="HTH luxR-type" evidence="1">
    <location>
        <begin position="308"/>
        <end position="365"/>
    </location>
</feature>
<dbReference type="EMBL" id="JARJLM010000336">
    <property type="protein sequence ID" value="MDF3835200.1"/>
    <property type="molecule type" value="Genomic_DNA"/>
</dbReference>
<evidence type="ECO:0000259" key="1">
    <source>
        <dbReference type="SMART" id="SM00421"/>
    </source>
</evidence>
<accession>A0ABT6ARE5</accession>
<reference evidence="2 3" key="1">
    <citation type="submission" date="2023-03" db="EMBL/GenBank/DDBJ databases">
        <title>Draft assemblies of triclosan tolerant bacteria isolated from returned activated sludge.</title>
        <authorList>
            <person name="Van Hamelsveld S."/>
        </authorList>
    </citation>
    <scope>NUCLEOTIDE SEQUENCE [LARGE SCALE GENOMIC DNA]</scope>
    <source>
        <strain evidence="2 3">GW210010_S58</strain>
    </source>
</reference>
<keyword evidence="3" id="KW-1185">Reference proteome</keyword>
<dbReference type="Proteomes" id="UP001216674">
    <property type="component" value="Unassembled WGS sequence"/>
</dbReference>
<sequence>MKANANLLLETISALYEGVTDPQGFSAALAKFSSLTGSPNSIFILWPDGAPGGTIEDSHSSESMEAVSRYNSSYNALDPTRDIIPHLPNGAWYYDQRDLPRGFIARSEFYQDFFYPGNLGCMVATRASTTPYGAGFFGQQRLKDQSFYDSADLALLAQISPHLTTAATLRFELDGLRTRLSWLEEAFNQLQSSMILCDAAGKVLFANSPAEGILRDPTHPFRVQVGYLTSAKNNDALQKAIRQAAGRLMAASAVAVALGSDESRQFAWVVPVPPNRMLAMPWQIPMAMVWIRAADTGVNPGYELLRSVYGLTAAEYRLAELLGQDLTPAECAESLAISVTTVRTQIRAIYNKLGCSRQSTFLKILGSLHSPG</sequence>
<name>A0ABT6ARE5_9BURK</name>
<evidence type="ECO:0000313" key="2">
    <source>
        <dbReference type="EMBL" id="MDF3835200.1"/>
    </source>
</evidence>
<dbReference type="InterPro" id="IPR036388">
    <property type="entry name" value="WH-like_DNA-bd_sf"/>
</dbReference>
<organism evidence="2 3">
    <name type="scientific">Cupriavidus basilensis</name>
    <dbReference type="NCBI Taxonomy" id="68895"/>
    <lineage>
        <taxon>Bacteria</taxon>
        <taxon>Pseudomonadati</taxon>
        <taxon>Pseudomonadota</taxon>
        <taxon>Betaproteobacteria</taxon>
        <taxon>Burkholderiales</taxon>
        <taxon>Burkholderiaceae</taxon>
        <taxon>Cupriavidus</taxon>
    </lineage>
</organism>
<comment type="caution">
    <text evidence="2">The sequence shown here is derived from an EMBL/GenBank/DDBJ whole genome shotgun (WGS) entry which is preliminary data.</text>
</comment>
<evidence type="ECO:0000313" key="3">
    <source>
        <dbReference type="Proteomes" id="UP001216674"/>
    </source>
</evidence>
<gene>
    <name evidence="2" type="ORF">P3W85_19865</name>
</gene>
<dbReference type="Gene3D" id="1.10.10.10">
    <property type="entry name" value="Winged helix-like DNA-binding domain superfamily/Winged helix DNA-binding domain"/>
    <property type="match status" value="1"/>
</dbReference>
<proteinExistence type="predicted"/>
<dbReference type="SUPFAM" id="SSF46894">
    <property type="entry name" value="C-terminal effector domain of the bipartite response regulators"/>
    <property type="match status" value="1"/>
</dbReference>